<dbReference type="PANTHER" id="PTHR21198:SF7">
    <property type="entry name" value="ASPARTATE-GLUTAMATE RACEMASE FAMILY"/>
    <property type="match status" value="1"/>
</dbReference>
<dbReference type="GO" id="GO:0047661">
    <property type="term" value="F:amino-acid racemase activity"/>
    <property type="evidence" value="ECO:0007669"/>
    <property type="project" value="InterPro"/>
</dbReference>
<dbReference type="InterPro" id="IPR001920">
    <property type="entry name" value="Asp/Glu_race"/>
</dbReference>
<reference evidence="3 4" key="1">
    <citation type="journal article" date="2015" name="Genome Announc.">
        <title>Expanding the biotechnology potential of lactobacilli through comparative genomics of 213 strains and associated genera.</title>
        <authorList>
            <person name="Sun Z."/>
            <person name="Harris H.M."/>
            <person name="McCann A."/>
            <person name="Guo C."/>
            <person name="Argimon S."/>
            <person name="Zhang W."/>
            <person name="Yang X."/>
            <person name="Jeffery I.B."/>
            <person name="Cooney J.C."/>
            <person name="Kagawa T.F."/>
            <person name="Liu W."/>
            <person name="Song Y."/>
            <person name="Salvetti E."/>
            <person name="Wrobel A."/>
            <person name="Rasinkangas P."/>
            <person name="Parkhill J."/>
            <person name="Rea M.C."/>
            <person name="O'Sullivan O."/>
            <person name="Ritari J."/>
            <person name="Douillard F.P."/>
            <person name="Paul Ross R."/>
            <person name="Yang R."/>
            <person name="Briner A.E."/>
            <person name="Felis G.E."/>
            <person name="de Vos W.M."/>
            <person name="Barrangou R."/>
            <person name="Klaenhammer T.R."/>
            <person name="Caufield P.W."/>
            <person name="Cui Y."/>
            <person name="Zhang H."/>
            <person name="O'Toole P.W."/>
        </authorList>
    </citation>
    <scope>NUCLEOTIDE SEQUENCE [LARGE SCALE GENOMIC DNA]</scope>
    <source>
        <strain evidence="3 4">DSM 20444</strain>
    </source>
</reference>
<evidence type="ECO:0000313" key="4">
    <source>
        <dbReference type="Proteomes" id="UP000050898"/>
    </source>
</evidence>
<proteinExistence type="inferred from homology"/>
<dbReference type="PROSITE" id="PS00924">
    <property type="entry name" value="ASP_GLU_RACEMASE_2"/>
    <property type="match status" value="1"/>
</dbReference>
<evidence type="ECO:0000313" key="3">
    <source>
        <dbReference type="EMBL" id="KRN11241.1"/>
    </source>
</evidence>
<gene>
    <name evidence="3" type="ORF">FD00_GL001243</name>
</gene>
<evidence type="ECO:0000256" key="2">
    <source>
        <dbReference type="ARBA" id="ARBA00023235"/>
    </source>
</evidence>
<dbReference type="PANTHER" id="PTHR21198">
    <property type="entry name" value="GLUTAMATE RACEMASE"/>
    <property type="match status" value="1"/>
</dbReference>
<dbReference type="PATRIC" id="fig|1046596.6.peg.1326"/>
<dbReference type="AlphaFoldDB" id="A0A0R2E482"/>
<comment type="caution">
    <text evidence="3">The sequence shown here is derived from an EMBL/GenBank/DDBJ whole genome shotgun (WGS) entry which is preliminary data.</text>
</comment>
<protein>
    <submittedName>
        <fullName evidence="3">Aspartate racemase</fullName>
    </submittedName>
</protein>
<dbReference type="InterPro" id="IPR015942">
    <property type="entry name" value="Asp/Glu/hydantoin_racemase"/>
</dbReference>
<dbReference type="InterPro" id="IPR004380">
    <property type="entry name" value="Asp_race"/>
</dbReference>
<name>A0A0R2E482_9LACO</name>
<dbReference type="NCBIfam" id="TIGR00035">
    <property type="entry name" value="asp_race"/>
    <property type="match status" value="1"/>
</dbReference>
<dbReference type="Proteomes" id="UP000050898">
    <property type="component" value="Unassembled WGS sequence"/>
</dbReference>
<keyword evidence="2" id="KW-0413">Isomerase</keyword>
<dbReference type="InterPro" id="IPR033134">
    <property type="entry name" value="Asp/Glu_racemase_AS_2"/>
</dbReference>
<dbReference type="Gene3D" id="3.40.50.1860">
    <property type="match status" value="2"/>
</dbReference>
<evidence type="ECO:0000256" key="1">
    <source>
        <dbReference type="ARBA" id="ARBA00007847"/>
    </source>
</evidence>
<dbReference type="Pfam" id="PF01177">
    <property type="entry name" value="Asp_Glu_race"/>
    <property type="match status" value="1"/>
</dbReference>
<dbReference type="SUPFAM" id="SSF53681">
    <property type="entry name" value="Aspartate/glutamate racemase"/>
    <property type="match status" value="2"/>
</dbReference>
<accession>A0A0R2E482</accession>
<comment type="similarity">
    <text evidence="1">Belongs to the aspartate/glutamate racemases family.</text>
</comment>
<keyword evidence="4" id="KW-1185">Reference proteome</keyword>
<organism evidence="3 4">
    <name type="scientific">Liquorilactobacillus mali KCTC 3596 = DSM 20444</name>
    <dbReference type="NCBI Taxonomy" id="1046596"/>
    <lineage>
        <taxon>Bacteria</taxon>
        <taxon>Bacillati</taxon>
        <taxon>Bacillota</taxon>
        <taxon>Bacilli</taxon>
        <taxon>Lactobacillales</taxon>
        <taxon>Lactobacillaceae</taxon>
        <taxon>Liquorilactobacillus</taxon>
    </lineage>
</organism>
<sequence length="296" mass="32794">MGLQEIELSFFENSVCFSCSLCHKHIVQNILLQISQSFKVYQFFALSQNIMLYNITNQLISKEGTFMKKIGLIGGMGPVSTIDYYQQLVTKFQQVHPNICPPIVIDSLDVFELLTLEETGNKQALLRVLLTSLNNLKNAGASLAALTANTPHMVFDELVSVSPLPLISIVDSTLAAIKKNKQTKIGLLGTKMTMELGFYQKRLQSADINLVTPSAEQIDTIHQIISKELEVGIVTTQSKQKLLEIIKKMSSKNNLDGIILGCTELPLILSQKDIAITVYDTVSIHVDDILNVALQE</sequence>
<dbReference type="EMBL" id="AYYH01000003">
    <property type="protein sequence ID" value="KRN11241.1"/>
    <property type="molecule type" value="Genomic_DNA"/>
</dbReference>